<keyword evidence="10" id="KW-0560">Oxidoreductase</keyword>
<evidence type="ECO:0000256" key="4">
    <source>
        <dbReference type="ARBA" id="ARBA00009219"/>
    </source>
</evidence>
<dbReference type="STRING" id="333673.A0A3M0K3K1"/>
<dbReference type="GO" id="GO:0003973">
    <property type="term" value="F:(S)-2-hydroxy-acid oxidase activity"/>
    <property type="evidence" value="ECO:0007669"/>
    <property type="project" value="UniProtKB-EC"/>
</dbReference>
<dbReference type="InterPro" id="IPR002225">
    <property type="entry name" value="3Beta_OHSteriod_DH/Estase"/>
</dbReference>
<dbReference type="InterPro" id="IPR036291">
    <property type="entry name" value="NAD(P)-bd_dom_sf"/>
</dbReference>
<comment type="catalytic activity">
    <reaction evidence="14">
        <text>a (2S)-2-hydroxycarboxylate + O2 = a 2-oxocarboxylate + H2O2</text>
        <dbReference type="Rhea" id="RHEA:16789"/>
        <dbReference type="ChEBI" id="CHEBI:15379"/>
        <dbReference type="ChEBI" id="CHEBI:16240"/>
        <dbReference type="ChEBI" id="CHEBI:35179"/>
        <dbReference type="ChEBI" id="CHEBI:58123"/>
        <dbReference type="EC" id="1.1.3.15"/>
    </reaction>
    <physiologicalReaction direction="left-to-right" evidence="14">
        <dbReference type="Rhea" id="RHEA:16790"/>
    </physiologicalReaction>
</comment>
<comment type="caution">
    <text evidence="17">The sequence shown here is derived from an EMBL/GenBank/DDBJ whole genome shotgun (WGS) entry which is preliminary data.</text>
</comment>
<keyword evidence="18" id="KW-1185">Reference proteome</keyword>
<dbReference type="FunFam" id="3.20.20.70:FF:000029">
    <property type="entry name" value="L-lactate dehydrogenase"/>
    <property type="match status" value="1"/>
</dbReference>
<keyword evidence="12" id="KW-0472">Membrane</keyword>
<dbReference type="InterPro" id="IPR008259">
    <property type="entry name" value="FMN_hydac_DH_AS"/>
</dbReference>
<dbReference type="InterPro" id="IPR000262">
    <property type="entry name" value="FMN-dep_DH"/>
</dbReference>
<dbReference type="Pfam" id="PF01070">
    <property type="entry name" value="FMN_dh"/>
    <property type="match status" value="1"/>
</dbReference>
<keyword evidence="9" id="KW-1133">Transmembrane helix</keyword>
<keyword evidence="5" id="KW-0285">Flavoprotein</keyword>
<dbReference type="InterPro" id="IPR012133">
    <property type="entry name" value="Alpha-hydoxy_acid_DH_FMN"/>
</dbReference>
<dbReference type="PROSITE" id="PS00557">
    <property type="entry name" value="FMN_HYDROXY_ACID_DH_1"/>
    <property type="match status" value="1"/>
</dbReference>
<dbReference type="GO" id="GO:0005782">
    <property type="term" value="C:peroxisomal matrix"/>
    <property type="evidence" value="ECO:0007669"/>
    <property type="project" value="TreeGrafter"/>
</dbReference>
<evidence type="ECO:0000256" key="6">
    <source>
        <dbReference type="ARBA" id="ARBA00022643"/>
    </source>
</evidence>
<accession>A0A3M0K3K1</accession>
<evidence type="ECO:0000313" key="17">
    <source>
        <dbReference type="EMBL" id="RMC07628.1"/>
    </source>
</evidence>
<dbReference type="PROSITE" id="PS51349">
    <property type="entry name" value="FMN_HYDROXY_ACID_DH_2"/>
    <property type="match status" value="1"/>
</dbReference>
<dbReference type="CDD" id="cd02809">
    <property type="entry name" value="alpha_hydroxyacid_oxid_FMN"/>
    <property type="match status" value="1"/>
</dbReference>
<evidence type="ECO:0000259" key="16">
    <source>
        <dbReference type="PROSITE" id="PS51349"/>
    </source>
</evidence>
<comment type="catalytic activity">
    <reaction evidence="15">
        <text>2-hydroxyoctanoate + O2 = 2-oxooctanoate + H2O2</text>
        <dbReference type="Rhea" id="RHEA:67940"/>
        <dbReference type="ChEBI" id="CHEBI:15379"/>
        <dbReference type="ChEBI" id="CHEBI:16240"/>
        <dbReference type="ChEBI" id="CHEBI:133514"/>
        <dbReference type="ChEBI" id="CHEBI:176689"/>
    </reaction>
    <physiologicalReaction direction="left-to-right" evidence="15">
        <dbReference type="Rhea" id="RHEA:67941"/>
    </physiologicalReaction>
</comment>
<dbReference type="GO" id="GO:0001561">
    <property type="term" value="P:fatty acid alpha-oxidation"/>
    <property type="evidence" value="ECO:0007669"/>
    <property type="project" value="TreeGrafter"/>
</dbReference>
<dbReference type="Pfam" id="PF01073">
    <property type="entry name" value="3Beta_HSD"/>
    <property type="match status" value="1"/>
</dbReference>
<evidence type="ECO:0000256" key="8">
    <source>
        <dbReference type="ARBA" id="ARBA00022824"/>
    </source>
</evidence>
<sequence length="849" mass="94251">MEGDIKSRGLFDSDRGRSRVSFVSVFSVLCGFQQATTFTASTTVFKSKARKEGHSYSSLAGPAGQTSLKERLSPPGIPNRQLEGEAFPGIPKFPTPLSAMAMVCLSDFEDYAKKYLPKIAWDYFSAGADDCTTRDENILAYKRIRFRPRMLRDVSMMDIRTKILGSEISFPVGIAPTGFHQLAWPDGEKSTARDPPNAFVSDSFPMKMFLIPVQAARAMNTCYIASTYSTCTLEEISAAAPGGLRWFQLYIHRNRAASQQLVQRAEALGFRGLVLTADLPYTGKRRDDVRNGFRLPPHMKVKNLEGAFEGGDCSEYGLPPNSLDPSVTWNDIYWLRSLTRLPIIIKGILTREDAELAVRHGVQGIIVSNHGGRQLDEGPATIDALVEVVEAVRGRVEVYVDGGIRKGSDVLKALALGAKCVFIGRPALWGLAYKGEEGLQDVLRILQDEFRLSMALAGGEPSSRDSEEQPGAMSLAGVSCLVTGAGGFLGQRIVRLLLEEEEPLAEVRLLDKAFSDEALGRFEKFKGKTEVKILEGDIRDVTFLHRACQGVSLVIHTASLIDTLGLIEKKLLWEVNVTGTRLLLEACVRCNVQHFVYTSTIEVTGPNCKGDPIFNGDEDTAYESTSKFPYAQSKRLAEDSVLKADGQVLKDGGTLMTCALRSMYIFGEGCPFLQGHLDKCLLNKNVYLRFSRKEALVNPVYVGNIAWAHLQAAKALRAPQKAKHVRGKFYYISDDTPHMSYADLNYELTKELGFGIEPQLPMPLTALYYFSLLLELVSFLLRPFVRYIPSTNRHLVTLLNTPFTFSYRKAQQDFGYAPRYTWEEAKQGTGKWIASVIPQRRLHLQSSTA</sequence>
<dbReference type="PANTHER" id="PTHR10578:SF149">
    <property type="entry name" value="2-HYDROXYACID OXIDASE 2"/>
    <property type="match status" value="1"/>
</dbReference>
<dbReference type="OrthoDB" id="1925334at2759"/>
<dbReference type="GO" id="GO:0010181">
    <property type="term" value="F:FMN binding"/>
    <property type="evidence" value="ECO:0007669"/>
    <property type="project" value="InterPro"/>
</dbReference>
<evidence type="ECO:0000256" key="14">
    <source>
        <dbReference type="ARBA" id="ARBA00029325"/>
    </source>
</evidence>
<dbReference type="EMBL" id="QRBI01000120">
    <property type="protein sequence ID" value="RMC07628.1"/>
    <property type="molecule type" value="Genomic_DNA"/>
</dbReference>
<protein>
    <recommendedName>
        <fullName evidence="16">FMN hydroxy acid dehydrogenase domain-containing protein</fullName>
    </recommendedName>
</protein>
<organism evidence="17 18">
    <name type="scientific">Hirundo rustica rustica</name>
    <dbReference type="NCBI Taxonomy" id="333673"/>
    <lineage>
        <taxon>Eukaryota</taxon>
        <taxon>Metazoa</taxon>
        <taxon>Chordata</taxon>
        <taxon>Craniata</taxon>
        <taxon>Vertebrata</taxon>
        <taxon>Euteleostomi</taxon>
        <taxon>Archelosauria</taxon>
        <taxon>Archosauria</taxon>
        <taxon>Dinosauria</taxon>
        <taxon>Saurischia</taxon>
        <taxon>Theropoda</taxon>
        <taxon>Coelurosauria</taxon>
        <taxon>Aves</taxon>
        <taxon>Neognathae</taxon>
        <taxon>Neoaves</taxon>
        <taxon>Telluraves</taxon>
        <taxon>Australaves</taxon>
        <taxon>Passeriformes</taxon>
        <taxon>Sylvioidea</taxon>
        <taxon>Hirundinidae</taxon>
        <taxon>Hirundo</taxon>
    </lineage>
</organism>
<keyword evidence="8" id="KW-0256">Endoplasmic reticulum</keyword>
<evidence type="ECO:0000256" key="12">
    <source>
        <dbReference type="ARBA" id="ARBA00023136"/>
    </source>
</evidence>
<dbReference type="GO" id="GO:0031966">
    <property type="term" value="C:mitochondrial membrane"/>
    <property type="evidence" value="ECO:0007669"/>
    <property type="project" value="UniProtKB-SubCell"/>
</dbReference>
<comment type="subcellular location">
    <subcellularLocation>
        <location evidence="3">Endoplasmic reticulum membrane</location>
        <topology evidence="3">Single-pass membrane protein</topology>
    </subcellularLocation>
    <subcellularLocation>
        <location evidence="2">Mitochondrion membrane</location>
        <topology evidence="2">Single-pass membrane protein</topology>
    </subcellularLocation>
</comment>
<comment type="similarity">
    <text evidence="13">Belongs to the FMN-dependent alpha-hydroxy acid dehydrogenase family.</text>
</comment>
<keyword evidence="6" id="KW-0288">FMN</keyword>
<evidence type="ECO:0000256" key="5">
    <source>
        <dbReference type="ARBA" id="ARBA00022630"/>
    </source>
</evidence>
<evidence type="ECO:0000256" key="11">
    <source>
        <dbReference type="ARBA" id="ARBA00023128"/>
    </source>
</evidence>
<dbReference type="SUPFAM" id="SSF51395">
    <property type="entry name" value="FMN-linked oxidoreductases"/>
    <property type="match status" value="1"/>
</dbReference>
<dbReference type="FunFam" id="3.40.50.720:FF:000220">
    <property type="entry name" value="3 beta-hydroxysteroid dehydrogenase/Delta 5--&gt;4-isomerase type 1"/>
    <property type="match status" value="1"/>
</dbReference>
<reference evidence="17 18" key="1">
    <citation type="submission" date="2018-07" db="EMBL/GenBank/DDBJ databases">
        <title>A high quality draft genome assembly of the barn swallow (H. rustica rustica).</title>
        <authorList>
            <person name="Formenti G."/>
            <person name="Chiara M."/>
            <person name="Poveda L."/>
            <person name="Francoijs K.-J."/>
            <person name="Bonisoli-Alquati A."/>
            <person name="Canova L."/>
            <person name="Gianfranceschi L."/>
            <person name="Horner D.S."/>
            <person name="Saino N."/>
        </authorList>
    </citation>
    <scope>NUCLEOTIDE SEQUENCE [LARGE SCALE GENOMIC DNA]</scope>
    <source>
        <strain evidence="17">Chelidonia</strain>
        <tissue evidence="17">Blood</tissue>
    </source>
</reference>
<dbReference type="Proteomes" id="UP000269221">
    <property type="component" value="Unassembled WGS sequence"/>
</dbReference>
<evidence type="ECO:0000256" key="9">
    <source>
        <dbReference type="ARBA" id="ARBA00022989"/>
    </source>
</evidence>
<dbReference type="PANTHER" id="PTHR10578">
    <property type="entry name" value="S -2-HYDROXY-ACID OXIDASE-RELATED"/>
    <property type="match status" value="1"/>
</dbReference>
<gene>
    <name evidence="17" type="ORF">DUI87_17104</name>
</gene>
<dbReference type="Gene3D" id="3.20.20.70">
    <property type="entry name" value="Aldolase class I"/>
    <property type="match status" value="1"/>
</dbReference>
<evidence type="ECO:0000256" key="1">
    <source>
        <dbReference type="ARBA" id="ARBA00001917"/>
    </source>
</evidence>
<keyword evidence="7" id="KW-0812">Transmembrane</keyword>
<dbReference type="InterPro" id="IPR037396">
    <property type="entry name" value="FMN_HAD"/>
</dbReference>
<evidence type="ECO:0000256" key="13">
    <source>
        <dbReference type="ARBA" id="ARBA00024042"/>
    </source>
</evidence>
<dbReference type="CDD" id="cd09811">
    <property type="entry name" value="3b-HSD_HSDB1_like_SDR_e"/>
    <property type="match status" value="1"/>
</dbReference>
<keyword evidence="11" id="KW-0496">Mitochondrion</keyword>
<dbReference type="Gene3D" id="3.40.50.720">
    <property type="entry name" value="NAD(P)-binding Rossmann-like Domain"/>
    <property type="match status" value="1"/>
</dbReference>
<proteinExistence type="inferred from homology"/>
<dbReference type="SUPFAM" id="SSF51735">
    <property type="entry name" value="NAD(P)-binding Rossmann-fold domains"/>
    <property type="match status" value="1"/>
</dbReference>
<evidence type="ECO:0000256" key="15">
    <source>
        <dbReference type="ARBA" id="ARBA00029327"/>
    </source>
</evidence>
<feature type="domain" description="FMN hydroxy acid dehydrogenase" evidence="16">
    <location>
        <begin position="97"/>
        <end position="475"/>
    </location>
</feature>
<dbReference type="GO" id="GO:0006694">
    <property type="term" value="P:steroid biosynthetic process"/>
    <property type="evidence" value="ECO:0007669"/>
    <property type="project" value="InterPro"/>
</dbReference>
<evidence type="ECO:0000256" key="3">
    <source>
        <dbReference type="ARBA" id="ARBA00004389"/>
    </source>
</evidence>
<comment type="cofactor">
    <cofactor evidence="1">
        <name>FMN</name>
        <dbReference type="ChEBI" id="CHEBI:58210"/>
    </cofactor>
</comment>
<dbReference type="AlphaFoldDB" id="A0A3M0K3K1"/>
<evidence type="ECO:0000313" key="18">
    <source>
        <dbReference type="Proteomes" id="UP000269221"/>
    </source>
</evidence>
<evidence type="ECO:0000256" key="7">
    <source>
        <dbReference type="ARBA" id="ARBA00022692"/>
    </source>
</evidence>
<dbReference type="GO" id="GO:0005789">
    <property type="term" value="C:endoplasmic reticulum membrane"/>
    <property type="evidence" value="ECO:0007669"/>
    <property type="project" value="UniProtKB-SubCell"/>
</dbReference>
<name>A0A3M0K3K1_HIRRU</name>
<comment type="similarity">
    <text evidence="4">Belongs to the 3-beta-HSD family.</text>
</comment>
<dbReference type="GO" id="GO:0016616">
    <property type="term" value="F:oxidoreductase activity, acting on the CH-OH group of donors, NAD or NADP as acceptor"/>
    <property type="evidence" value="ECO:0007669"/>
    <property type="project" value="InterPro"/>
</dbReference>
<evidence type="ECO:0000256" key="2">
    <source>
        <dbReference type="ARBA" id="ARBA00004304"/>
    </source>
</evidence>
<dbReference type="InterPro" id="IPR013785">
    <property type="entry name" value="Aldolase_TIM"/>
</dbReference>
<evidence type="ECO:0000256" key="10">
    <source>
        <dbReference type="ARBA" id="ARBA00023002"/>
    </source>
</evidence>